<proteinExistence type="predicted"/>
<gene>
    <name evidence="4" type="ORF">S12H4_28713</name>
</gene>
<keyword evidence="1" id="KW-0328">Glycosyltransferase</keyword>
<comment type="caution">
    <text evidence="4">The sequence shown here is derived from an EMBL/GenBank/DDBJ whole genome shotgun (WGS) entry which is preliminary data.</text>
</comment>
<protein>
    <recommendedName>
        <fullName evidence="3">Glycosyl transferase family 1 domain-containing protein</fullName>
    </recommendedName>
</protein>
<reference evidence="4" key="1">
    <citation type="journal article" date="2014" name="Front. Microbiol.">
        <title>High frequency of phylogenetically diverse reductive dehalogenase-homologous genes in deep subseafloor sedimentary metagenomes.</title>
        <authorList>
            <person name="Kawai M."/>
            <person name="Futagami T."/>
            <person name="Toyoda A."/>
            <person name="Takaki Y."/>
            <person name="Nishi S."/>
            <person name="Hori S."/>
            <person name="Arai W."/>
            <person name="Tsubouchi T."/>
            <person name="Morono Y."/>
            <person name="Uchiyama I."/>
            <person name="Ito T."/>
            <person name="Fujiyama A."/>
            <person name="Inagaki F."/>
            <person name="Takami H."/>
        </authorList>
    </citation>
    <scope>NUCLEOTIDE SEQUENCE</scope>
    <source>
        <strain evidence="4">Expedition CK06-06</strain>
    </source>
</reference>
<evidence type="ECO:0000256" key="2">
    <source>
        <dbReference type="ARBA" id="ARBA00022679"/>
    </source>
</evidence>
<evidence type="ECO:0000313" key="4">
    <source>
        <dbReference type="EMBL" id="GAI91707.1"/>
    </source>
</evidence>
<dbReference type="CDD" id="cd03801">
    <property type="entry name" value="GT4_PimA-like"/>
    <property type="match status" value="1"/>
</dbReference>
<dbReference type="InterPro" id="IPR001296">
    <property type="entry name" value="Glyco_trans_1"/>
</dbReference>
<feature type="domain" description="Glycosyl transferase family 1" evidence="3">
    <location>
        <begin position="4"/>
        <end position="74"/>
    </location>
</feature>
<organism evidence="4">
    <name type="scientific">marine sediment metagenome</name>
    <dbReference type="NCBI Taxonomy" id="412755"/>
    <lineage>
        <taxon>unclassified sequences</taxon>
        <taxon>metagenomes</taxon>
        <taxon>ecological metagenomes</taxon>
    </lineage>
</organism>
<dbReference type="EMBL" id="BARW01016494">
    <property type="protein sequence ID" value="GAI91707.1"/>
    <property type="molecule type" value="Genomic_DNA"/>
</dbReference>
<dbReference type="PANTHER" id="PTHR12526:SF510">
    <property type="entry name" value="D-INOSITOL 3-PHOSPHATE GLYCOSYLTRANSFERASE"/>
    <property type="match status" value="1"/>
</dbReference>
<dbReference type="Pfam" id="PF00534">
    <property type="entry name" value="Glycos_transf_1"/>
    <property type="match status" value="1"/>
</dbReference>
<sequence length="96" mass="11411">SAKQNEMMPRVMLEAWAYGTAFMGTDVGAVGDYLIDKYNGYLLNDLEPEYFFQRVKHALEDQRIRKRIVENGRQEVKKYTWSLIAKKYEDLYNCFQ</sequence>
<accession>X1SFA8</accession>
<evidence type="ECO:0000259" key="3">
    <source>
        <dbReference type="Pfam" id="PF00534"/>
    </source>
</evidence>
<dbReference type="AlphaFoldDB" id="X1SFA8"/>
<evidence type="ECO:0000256" key="1">
    <source>
        <dbReference type="ARBA" id="ARBA00022676"/>
    </source>
</evidence>
<feature type="non-terminal residue" evidence="4">
    <location>
        <position position="1"/>
    </location>
</feature>
<keyword evidence="2" id="KW-0808">Transferase</keyword>
<name>X1SFA8_9ZZZZ</name>
<dbReference type="GO" id="GO:0016757">
    <property type="term" value="F:glycosyltransferase activity"/>
    <property type="evidence" value="ECO:0007669"/>
    <property type="project" value="UniProtKB-KW"/>
</dbReference>
<dbReference type="SUPFAM" id="SSF53756">
    <property type="entry name" value="UDP-Glycosyltransferase/glycogen phosphorylase"/>
    <property type="match status" value="1"/>
</dbReference>
<dbReference type="Gene3D" id="3.40.50.2000">
    <property type="entry name" value="Glycogen Phosphorylase B"/>
    <property type="match status" value="2"/>
</dbReference>
<dbReference type="PANTHER" id="PTHR12526">
    <property type="entry name" value="GLYCOSYLTRANSFERASE"/>
    <property type="match status" value="1"/>
</dbReference>